<dbReference type="GO" id="GO:0015628">
    <property type="term" value="P:protein secretion by the type II secretion system"/>
    <property type="evidence" value="ECO:0007669"/>
    <property type="project" value="TreeGrafter"/>
</dbReference>
<dbReference type="Pfam" id="PF12836">
    <property type="entry name" value="HHH_3"/>
    <property type="match status" value="1"/>
</dbReference>
<dbReference type="SMART" id="SM00278">
    <property type="entry name" value="HhH1"/>
    <property type="match status" value="2"/>
</dbReference>
<dbReference type="AlphaFoldDB" id="A0A160TDN5"/>
<dbReference type="SUPFAM" id="SSF47781">
    <property type="entry name" value="RuvA domain 2-like"/>
    <property type="match status" value="1"/>
</dbReference>
<dbReference type="PANTHER" id="PTHR21180">
    <property type="entry name" value="ENDONUCLEASE/EXONUCLEASE/PHOSPHATASE FAMILY DOMAIN-CONTAINING PROTEIN 1"/>
    <property type="match status" value="1"/>
</dbReference>
<dbReference type="InterPro" id="IPR051675">
    <property type="entry name" value="Endo/Exo/Phosphatase_dom_1"/>
</dbReference>
<dbReference type="NCBIfam" id="TIGR00426">
    <property type="entry name" value="competence protein ComEA helix-hairpin-helix repeat region"/>
    <property type="match status" value="1"/>
</dbReference>
<feature type="domain" description="Helix-hairpin-helix DNA-binding motif class 1" evidence="1">
    <location>
        <begin position="42"/>
        <end position="61"/>
    </location>
</feature>
<dbReference type="GO" id="GO:0015627">
    <property type="term" value="C:type II protein secretion system complex"/>
    <property type="evidence" value="ECO:0007669"/>
    <property type="project" value="TreeGrafter"/>
</dbReference>
<dbReference type="InterPro" id="IPR004509">
    <property type="entry name" value="Competence_ComEA_HhH"/>
</dbReference>
<gene>
    <name evidence="2" type="ORF">MGWOODY_Tha773</name>
</gene>
<reference evidence="2" key="1">
    <citation type="submission" date="2015-10" db="EMBL/GenBank/DDBJ databases">
        <authorList>
            <person name="Gilbert D.G."/>
        </authorList>
    </citation>
    <scope>NUCLEOTIDE SEQUENCE</scope>
</reference>
<dbReference type="GO" id="GO:0003677">
    <property type="term" value="F:DNA binding"/>
    <property type="evidence" value="ECO:0007669"/>
    <property type="project" value="InterPro"/>
</dbReference>
<dbReference type="Gene3D" id="1.10.150.280">
    <property type="entry name" value="AF1531-like domain"/>
    <property type="match status" value="1"/>
</dbReference>
<dbReference type="EMBL" id="CZQC01000036">
    <property type="protein sequence ID" value="CUS41214.1"/>
    <property type="molecule type" value="Genomic_DNA"/>
</dbReference>
<evidence type="ECO:0000259" key="1">
    <source>
        <dbReference type="SMART" id="SM00278"/>
    </source>
</evidence>
<name>A0A160TDN5_9ZZZZ</name>
<sequence length="95" mass="10137">MQNHFKLACKTFFLSCLMAIAIPTLAGEPSQSLININNASVEQLSELKGIGKAKAEAIVAYREAHGKFSSFEELSAVKGIGAATIEKNKALLAIE</sequence>
<dbReference type="InterPro" id="IPR003583">
    <property type="entry name" value="Hlx-hairpin-Hlx_DNA-bd_motif"/>
</dbReference>
<dbReference type="GO" id="GO:0006281">
    <property type="term" value="P:DNA repair"/>
    <property type="evidence" value="ECO:0007669"/>
    <property type="project" value="InterPro"/>
</dbReference>
<proteinExistence type="predicted"/>
<dbReference type="InterPro" id="IPR010994">
    <property type="entry name" value="RuvA_2-like"/>
</dbReference>
<dbReference type="PANTHER" id="PTHR21180:SF32">
    <property type="entry name" value="ENDONUCLEASE_EXONUCLEASE_PHOSPHATASE FAMILY DOMAIN-CONTAINING PROTEIN 1"/>
    <property type="match status" value="1"/>
</dbReference>
<organism evidence="2">
    <name type="scientific">hydrothermal vent metagenome</name>
    <dbReference type="NCBI Taxonomy" id="652676"/>
    <lineage>
        <taxon>unclassified sequences</taxon>
        <taxon>metagenomes</taxon>
        <taxon>ecological metagenomes</taxon>
    </lineage>
</organism>
<feature type="domain" description="Helix-hairpin-helix DNA-binding motif class 1" evidence="1">
    <location>
        <begin position="72"/>
        <end position="91"/>
    </location>
</feature>
<accession>A0A160TDN5</accession>
<protein>
    <submittedName>
        <fullName evidence="2">Competence protein ComEA helix-hairpin-helix region</fullName>
    </submittedName>
</protein>
<evidence type="ECO:0000313" key="2">
    <source>
        <dbReference type="EMBL" id="CUS41214.1"/>
    </source>
</evidence>